<dbReference type="WBParaSite" id="nRc.2.0.1.t04735-RA">
    <property type="protein sequence ID" value="nRc.2.0.1.t04735-RA"/>
    <property type="gene ID" value="nRc.2.0.1.g04735"/>
</dbReference>
<evidence type="ECO:0000313" key="2">
    <source>
        <dbReference type="WBParaSite" id="nRc.2.0.1.t04735-RA"/>
    </source>
</evidence>
<accession>A0A915HTL5</accession>
<evidence type="ECO:0000313" key="1">
    <source>
        <dbReference type="Proteomes" id="UP000887565"/>
    </source>
</evidence>
<dbReference type="Proteomes" id="UP000887565">
    <property type="component" value="Unplaced"/>
</dbReference>
<keyword evidence="1" id="KW-1185">Reference proteome</keyword>
<reference evidence="2" key="1">
    <citation type="submission" date="2022-11" db="UniProtKB">
        <authorList>
            <consortium name="WormBaseParasite"/>
        </authorList>
    </citation>
    <scope>IDENTIFICATION</scope>
</reference>
<name>A0A915HTL5_ROMCU</name>
<dbReference type="AlphaFoldDB" id="A0A915HTL5"/>
<proteinExistence type="predicted"/>
<sequence length="112" mass="12537">MKRHTSALTKDSVSFMPFQPVWVWNTFFVLFPFNNDFLESQGLASKIDNLSSSLVSSLSSWSMYVPLKLVLAKPADQWQLGQTTADLGGAKSVDQSYDESGNAEIPRYFAYS</sequence>
<protein>
    <submittedName>
        <fullName evidence="2">Uncharacterized protein</fullName>
    </submittedName>
</protein>
<organism evidence="1 2">
    <name type="scientific">Romanomermis culicivorax</name>
    <name type="common">Nematode worm</name>
    <dbReference type="NCBI Taxonomy" id="13658"/>
    <lineage>
        <taxon>Eukaryota</taxon>
        <taxon>Metazoa</taxon>
        <taxon>Ecdysozoa</taxon>
        <taxon>Nematoda</taxon>
        <taxon>Enoplea</taxon>
        <taxon>Dorylaimia</taxon>
        <taxon>Mermithida</taxon>
        <taxon>Mermithoidea</taxon>
        <taxon>Mermithidae</taxon>
        <taxon>Romanomermis</taxon>
    </lineage>
</organism>